<dbReference type="PANTHER" id="PTHR43568:SF1">
    <property type="entry name" value="P PROTEIN"/>
    <property type="match status" value="1"/>
</dbReference>
<reference evidence="10 11" key="1">
    <citation type="submission" date="2018-04" db="EMBL/GenBank/DDBJ databases">
        <title>Genomic Encyclopedia of Type Strains, Phase IV (KMG-IV): sequencing the most valuable type-strain genomes for metagenomic binning, comparative biology and taxonomic classification.</title>
        <authorList>
            <person name="Goeker M."/>
        </authorList>
    </citation>
    <scope>NUCLEOTIDE SEQUENCE [LARGE SCALE GENOMIC DNA]</scope>
    <source>
        <strain evidence="10 11">DSM 14823</strain>
    </source>
</reference>
<keyword evidence="4" id="KW-1003">Cell membrane</keyword>
<feature type="transmembrane region" description="Helical" evidence="8">
    <location>
        <begin position="275"/>
        <end position="297"/>
    </location>
</feature>
<dbReference type="GeneID" id="78295520"/>
<evidence type="ECO:0000256" key="4">
    <source>
        <dbReference type="ARBA" id="ARBA00022475"/>
    </source>
</evidence>
<dbReference type="InterPro" id="IPR004680">
    <property type="entry name" value="Cit_transptr-like_dom"/>
</dbReference>
<dbReference type="GO" id="GO:0015105">
    <property type="term" value="F:arsenite transmembrane transporter activity"/>
    <property type="evidence" value="ECO:0007669"/>
    <property type="project" value="InterPro"/>
</dbReference>
<sequence length="436" mass="47370">MWTGITIFILAYIAIASEKVDKTIAAMIGAGLMVAFHVADFTEMLGKVDLNVLGLLIGMMIIVNVMATTGVFEYLAVLIARQTRGNGVLVTVEFLLATAIISAFMDNVTTIILMAPITILITQLLGLPTVPVLILEALFSNIGGTATLVGDPPNILIGASCNLSFNDFIINLAPVVLLIMVVCLGAVVLLMRKKLQSNPDSVVQVQLTQPRRAILDPARLKRSLIVFALVLLGFFTSRLIHLEPGLIAICGAFVMVPVCRLELAHMLEKVEWNTILFFCGLFMMVGALEIDGVFTLLGEHMVSLTRGNFALTMMIILWGSAILSAIIDNIPLVISMIPLINSIVPVFARQMGIEADTEAIRQQISEPLFWSLALGACLGGNGTLIGASANVVISQIAHKNNYKLSFKDFTCYGAPIMVLSVFISMVYLFLRYIHQW</sequence>
<dbReference type="PRINTS" id="PR00758">
    <property type="entry name" value="ARSENICPUMP"/>
</dbReference>
<dbReference type="InterPro" id="IPR000802">
    <property type="entry name" value="Arsenical_pump_ArsB"/>
</dbReference>
<evidence type="ECO:0000313" key="10">
    <source>
        <dbReference type="EMBL" id="PVY41011.1"/>
    </source>
</evidence>
<dbReference type="InterPro" id="IPR051475">
    <property type="entry name" value="Diverse_Ion_Transporter"/>
</dbReference>
<keyword evidence="11" id="KW-1185">Reference proteome</keyword>
<keyword evidence="6 8" id="KW-1133">Transmembrane helix</keyword>
<feature type="transmembrane region" description="Helical" evidence="8">
    <location>
        <begin position="332"/>
        <end position="348"/>
    </location>
</feature>
<feature type="transmembrane region" description="Helical" evidence="8">
    <location>
        <begin position="168"/>
        <end position="191"/>
    </location>
</feature>
<gene>
    <name evidence="10" type="ORF">C8D82_11562</name>
</gene>
<evidence type="ECO:0000256" key="1">
    <source>
        <dbReference type="ARBA" id="ARBA00004651"/>
    </source>
</evidence>
<feature type="transmembrane region" description="Helical" evidence="8">
    <location>
        <begin position="86"/>
        <end position="104"/>
    </location>
</feature>
<keyword evidence="5 8" id="KW-0812">Transmembrane</keyword>
<name>A0A2U1AXC6_9BACT</name>
<keyword evidence="3" id="KW-0813">Transport</keyword>
<dbReference type="Proteomes" id="UP000245959">
    <property type="component" value="Unassembled WGS sequence"/>
</dbReference>
<dbReference type="EMBL" id="QEKH01000015">
    <property type="protein sequence ID" value="PVY41011.1"/>
    <property type="molecule type" value="Genomic_DNA"/>
</dbReference>
<protein>
    <submittedName>
        <fullName evidence="10">Putative tyrosine transporter P-protein</fullName>
    </submittedName>
</protein>
<evidence type="ECO:0000256" key="2">
    <source>
        <dbReference type="ARBA" id="ARBA00009843"/>
    </source>
</evidence>
<feature type="transmembrane region" description="Helical" evidence="8">
    <location>
        <begin position="26"/>
        <end position="45"/>
    </location>
</feature>
<feature type="transmembrane region" description="Helical" evidence="8">
    <location>
        <begin position="111"/>
        <end position="134"/>
    </location>
</feature>
<comment type="subcellular location">
    <subcellularLocation>
        <location evidence="1">Cell membrane</location>
        <topology evidence="1">Multi-pass membrane protein</topology>
    </subcellularLocation>
</comment>
<evidence type="ECO:0000256" key="3">
    <source>
        <dbReference type="ARBA" id="ARBA00022448"/>
    </source>
</evidence>
<proteinExistence type="inferred from homology"/>
<feature type="transmembrane region" description="Helical" evidence="8">
    <location>
        <begin position="52"/>
        <end position="80"/>
    </location>
</feature>
<feature type="transmembrane region" description="Helical" evidence="8">
    <location>
        <begin position="368"/>
        <end position="397"/>
    </location>
</feature>
<evidence type="ECO:0000256" key="8">
    <source>
        <dbReference type="SAM" id="Phobius"/>
    </source>
</evidence>
<accession>A0A2U1AXC6</accession>
<dbReference type="PANTHER" id="PTHR43568">
    <property type="entry name" value="P PROTEIN"/>
    <property type="match status" value="1"/>
</dbReference>
<feature type="transmembrane region" description="Helical" evidence="8">
    <location>
        <begin position="246"/>
        <end position="263"/>
    </location>
</feature>
<keyword evidence="7 8" id="KW-0472">Membrane</keyword>
<feature type="transmembrane region" description="Helical" evidence="8">
    <location>
        <begin position="220"/>
        <end position="240"/>
    </location>
</feature>
<feature type="domain" description="Citrate transporter-like" evidence="9">
    <location>
        <begin position="12"/>
        <end position="351"/>
    </location>
</feature>
<feature type="transmembrane region" description="Helical" evidence="8">
    <location>
        <begin position="309"/>
        <end position="327"/>
    </location>
</feature>
<dbReference type="AlphaFoldDB" id="A0A2U1AXC6"/>
<evidence type="ECO:0000256" key="6">
    <source>
        <dbReference type="ARBA" id="ARBA00022989"/>
    </source>
</evidence>
<dbReference type="RefSeq" id="WP_116884217.1">
    <property type="nucleotide sequence ID" value="NZ_CAUFPP010000318.1"/>
</dbReference>
<evidence type="ECO:0000256" key="7">
    <source>
        <dbReference type="ARBA" id="ARBA00023136"/>
    </source>
</evidence>
<evidence type="ECO:0000313" key="11">
    <source>
        <dbReference type="Proteomes" id="UP000245959"/>
    </source>
</evidence>
<dbReference type="Pfam" id="PF03600">
    <property type="entry name" value="CitMHS"/>
    <property type="match status" value="1"/>
</dbReference>
<comment type="caution">
    <text evidence="10">The sequence shown here is derived from an EMBL/GenBank/DDBJ whole genome shotgun (WGS) entry which is preliminary data.</text>
</comment>
<dbReference type="CDD" id="cd01116">
    <property type="entry name" value="P_permease"/>
    <property type="match status" value="1"/>
</dbReference>
<evidence type="ECO:0000256" key="5">
    <source>
        <dbReference type="ARBA" id="ARBA00022692"/>
    </source>
</evidence>
<evidence type="ECO:0000259" key="9">
    <source>
        <dbReference type="Pfam" id="PF03600"/>
    </source>
</evidence>
<organism evidence="10 11">
    <name type="scientific">Victivallis vadensis</name>
    <dbReference type="NCBI Taxonomy" id="172901"/>
    <lineage>
        <taxon>Bacteria</taxon>
        <taxon>Pseudomonadati</taxon>
        <taxon>Lentisphaerota</taxon>
        <taxon>Lentisphaeria</taxon>
        <taxon>Victivallales</taxon>
        <taxon>Victivallaceae</taxon>
        <taxon>Victivallis</taxon>
    </lineage>
</organism>
<feature type="transmembrane region" description="Helical" evidence="8">
    <location>
        <begin position="409"/>
        <end position="430"/>
    </location>
</feature>
<comment type="similarity">
    <text evidence="2">Belongs to the CitM (TC 2.A.11) transporter family.</text>
</comment>
<dbReference type="GO" id="GO:0005886">
    <property type="term" value="C:plasma membrane"/>
    <property type="evidence" value="ECO:0007669"/>
    <property type="project" value="UniProtKB-SubCell"/>
</dbReference>